<dbReference type="InterPro" id="IPR032682">
    <property type="entry name" value="Cnd1_C"/>
</dbReference>
<feature type="domain" description="Condensin complex subunit 1 C-terminal" evidence="12">
    <location>
        <begin position="1054"/>
        <end position="1214"/>
    </location>
</feature>
<dbReference type="GO" id="GO:0005634">
    <property type="term" value="C:nucleus"/>
    <property type="evidence" value="ECO:0007669"/>
    <property type="project" value="UniProtKB-SubCell"/>
</dbReference>
<dbReference type="Pfam" id="PF12922">
    <property type="entry name" value="Cnd1_N"/>
    <property type="match status" value="1"/>
</dbReference>
<keyword evidence="9 10" id="KW-0131">Cell cycle</keyword>
<dbReference type="GO" id="GO:0007076">
    <property type="term" value="P:mitotic chromosome condensation"/>
    <property type="evidence" value="ECO:0007669"/>
    <property type="project" value="InterPro"/>
</dbReference>
<evidence type="ECO:0000256" key="1">
    <source>
        <dbReference type="ARBA" id="ARBA00004123"/>
    </source>
</evidence>
<evidence type="ECO:0000256" key="2">
    <source>
        <dbReference type="ARBA" id="ARBA00004286"/>
    </source>
</evidence>
<sequence>MEDISPTFTVPTALSDLEDEPYNLLPYPNDFDEDADDMSRAAAFDDLINEIFISNQKFSKNHSCLTSVSLTYSLSPSTPFGLTGPSSTRIQSLYTLVRKQGSLSAKSRGRLIQAIVEAVEIAAEQVEREVSNRDKNAPQAMVPAHFYDYFGLHLYFLFSSMSSLESSYKLNSLASSGTSKSKKSTKEGTSTSDSDDSNTIDNASQAMAMKCMSLAASVMCTHSSKFWKLGVSDEEYVSIPTRISYQVLESVSRPRHMKSFALDVIATTIKGGGNVSTVVAALMDLMHSFEHASDLVAEMCKGIKDTSVMEEMLRDISQVKCDGTKASITSTKNVSGFLPAIAKRRPEVLRKYVSLCVGLLEREPYQLRSNVVVALGIIAGAKNEEEEEEGMEKEGKEEDDEKDDGEDKEEEEERKEESTSLAHNAKTTSSLLDVLTLRAHDTSSFTRTAVLKSWGSLISAGNLPLDRVHPVTVMAIDRLQDKTVMVRRNAMQLLTTCLEMNPFSSTLDPSPYEGKMKELKEWFEGNELESEIKAKGVAKMQKDMEDKRDKGEETEEDIERRKAELELAIAEVEKAEQDEQEDTVENEARREERAAKMNALEFTAKALQFISCLEGANVALESLLMSKSTSDVVEALRFYVRAKQFQLPCAITGMRNALSLMWSSEKQVQQEVLKAFVDVFVGQPGTDGKKLLEDKLIAHNLIVLVGESTICEQVSIEEAISHLVRDEVIPNEVFLILWSVSAKATGPARSAAMLNIAFGASADPSLVDSTSRLKHLQEAGFGEYVEKNRDWKTARAAAVALQKIGRIQEQVEKGGAKDIIIDNLIEACKTVVRGDWINTEDDKSTNEWFAASEACMDAIFTISSTPDSHAADIIKAMAAATFKEEKAAPQLLSRFFFTAGHLALKLLLYTESITKELKKGNSSRTVHKQELADKNKRGKAKKAVAPGSSSDSDSDNNDIEAELGVAQEQEALTEKTMDDIAEKEIVGRGLLGVFGPLIVRVVANESGAYTHDLLQSCATMALAKFMSISNSFCEKQLPLLLTSLSKNKSSDTTLRANLVIALGDLAFRFPNTFEPYTAHLYSNLADPSPTVKRHSMSVLSHLILNDMIKIKGNVASVAMLIVSKDQTLSDMSKLLFNELSKRSNNPVYNLIPDVVSLLSTDAKVSRSDFKNIMSFLLSFMTKDKLSDALVDKLMKRFETAASINVKRDLALCLSLLKTTEKSVKTLNDGFKVYKDCLFDSEIFGHFAAILKKGKSFASPNLKQTLEELERKMNEENSHGMSNVNAAEKAERAKMRAAKRIKNQQERKKVLKAKKAQLEDLEEEEEEEDYIEYKPEKKDRRTVRESEGGESVEGEDNEVEEDDIFQGGDENGGALGNLGKTTEGKKINKGYGGTGGRSRKKRLGY</sequence>
<feature type="region of interest" description="Disordered" evidence="11">
    <location>
        <begin position="174"/>
        <end position="200"/>
    </location>
</feature>
<feature type="compositionally biased region" description="Acidic residues" evidence="11">
    <location>
        <begin position="1318"/>
        <end position="1329"/>
    </location>
</feature>
<keyword evidence="15" id="KW-1185">Reference proteome</keyword>
<evidence type="ECO:0000256" key="7">
    <source>
        <dbReference type="ARBA" id="ARBA00023067"/>
    </source>
</evidence>
<comment type="similarity">
    <text evidence="3 10">Belongs to the CND1 (condensin subunit 1) family.</text>
</comment>
<dbReference type="GO" id="GO:0000796">
    <property type="term" value="C:condensin complex"/>
    <property type="evidence" value="ECO:0007669"/>
    <property type="project" value="TreeGrafter"/>
</dbReference>
<evidence type="ECO:0000259" key="12">
    <source>
        <dbReference type="Pfam" id="PF12717"/>
    </source>
</evidence>
<dbReference type="GO" id="GO:0000779">
    <property type="term" value="C:condensed chromosome, centromeric region"/>
    <property type="evidence" value="ECO:0007669"/>
    <property type="project" value="TreeGrafter"/>
</dbReference>
<feature type="compositionally biased region" description="Acidic residues" evidence="11">
    <location>
        <begin position="384"/>
        <end position="414"/>
    </location>
</feature>
<evidence type="ECO:0000256" key="6">
    <source>
        <dbReference type="ARBA" id="ARBA00022776"/>
    </source>
</evidence>
<evidence type="ECO:0000256" key="5">
    <source>
        <dbReference type="ARBA" id="ARBA00022618"/>
    </source>
</evidence>
<dbReference type="Proteomes" id="UP001165065">
    <property type="component" value="Unassembled WGS sequence"/>
</dbReference>
<feature type="region of interest" description="Disordered" evidence="11">
    <location>
        <begin position="919"/>
        <end position="957"/>
    </location>
</feature>
<evidence type="ECO:0000313" key="15">
    <source>
        <dbReference type="Proteomes" id="UP001165065"/>
    </source>
</evidence>
<name>A0A9W7GBH9_9STRA</name>
<reference evidence="15" key="1">
    <citation type="journal article" date="2023" name="Commun. Biol.">
        <title>Genome analysis of Parmales, the sister group of diatoms, reveals the evolutionary specialization of diatoms from phago-mixotrophs to photoautotrophs.</title>
        <authorList>
            <person name="Ban H."/>
            <person name="Sato S."/>
            <person name="Yoshikawa S."/>
            <person name="Yamada K."/>
            <person name="Nakamura Y."/>
            <person name="Ichinomiya M."/>
            <person name="Sato N."/>
            <person name="Blanc-Mathieu R."/>
            <person name="Endo H."/>
            <person name="Kuwata A."/>
            <person name="Ogata H."/>
        </authorList>
    </citation>
    <scope>NUCLEOTIDE SEQUENCE [LARGE SCALE GENOMIC DNA]</scope>
</reference>
<dbReference type="InterPro" id="IPR024324">
    <property type="entry name" value="Condensin_cplx_su1_N"/>
</dbReference>
<comment type="caution">
    <text evidence="14">The sequence shown here is derived from an EMBL/GenBank/DDBJ whole genome shotgun (WGS) entry which is preliminary data.</text>
</comment>
<gene>
    <name evidence="14" type="ORF">TrCOL_g5419</name>
</gene>
<dbReference type="OrthoDB" id="436262at2759"/>
<keyword evidence="6 10" id="KW-0498">Mitosis</keyword>
<evidence type="ECO:0000259" key="13">
    <source>
        <dbReference type="Pfam" id="PF12922"/>
    </source>
</evidence>
<feature type="domain" description="Condensin complex subunit 1 N-terminal" evidence="13">
    <location>
        <begin position="106"/>
        <end position="270"/>
    </location>
</feature>
<comment type="function">
    <text evidence="10">Regulatory subunit of the condensin complex, a complex required for conversion of interphase chromatin into mitotic-like condense chromosomes. The condensin complex probably introduces positive supercoils into relaxed DNA in the presence of type I topoisomerases and converts nicked DNA into positive knotted forms in the presence of type II topoisomerases.</text>
</comment>
<dbReference type="Gene3D" id="1.25.10.10">
    <property type="entry name" value="Leucine-rich Repeat Variant"/>
    <property type="match status" value="1"/>
</dbReference>
<evidence type="ECO:0000256" key="4">
    <source>
        <dbReference type="ARBA" id="ARBA00022454"/>
    </source>
</evidence>
<evidence type="ECO:0000256" key="3">
    <source>
        <dbReference type="ARBA" id="ARBA00009606"/>
    </source>
</evidence>
<dbReference type="InterPro" id="IPR026971">
    <property type="entry name" value="CND1/NCAPD3"/>
</dbReference>
<accession>A0A9W7GBH9</accession>
<organism evidence="14 15">
    <name type="scientific">Triparma columacea</name>
    <dbReference type="NCBI Taxonomy" id="722753"/>
    <lineage>
        <taxon>Eukaryota</taxon>
        <taxon>Sar</taxon>
        <taxon>Stramenopiles</taxon>
        <taxon>Ochrophyta</taxon>
        <taxon>Bolidophyceae</taxon>
        <taxon>Parmales</taxon>
        <taxon>Triparmaceae</taxon>
        <taxon>Triparma</taxon>
    </lineage>
</organism>
<evidence type="ECO:0008006" key="16">
    <source>
        <dbReference type="Google" id="ProtNLM"/>
    </source>
</evidence>
<feature type="compositionally biased region" description="Basic and acidic residues" evidence="11">
    <location>
        <begin position="1330"/>
        <end position="1346"/>
    </location>
</feature>
<dbReference type="PANTHER" id="PTHR14222:SF2">
    <property type="entry name" value="CONDENSIN COMPLEX SUBUNIT 1"/>
    <property type="match status" value="1"/>
</dbReference>
<keyword evidence="8" id="KW-0539">Nucleus</keyword>
<comment type="subcellular location">
    <subcellularLocation>
        <location evidence="2">Chromosome</location>
    </subcellularLocation>
    <subcellularLocation>
        <location evidence="1">Nucleus</location>
    </subcellularLocation>
</comment>
<evidence type="ECO:0000313" key="14">
    <source>
        <dbReference type="EMBL" id="GMI40256.1"/>
    </source>
</evidence>
<dbReference type="EMBL" id="BRYA01000123">
    <property type="protein sequence ID" value="GMI40256.1"/>
    <property type="molecule type" value="Genomic_DNA"/>
</dbReference>
<keyword evidence="7 10" id="KW-0226">DNA condensation</keyword>
<feature type="compositionally biased region" description="Basic and acidic residues" evidence="11">
    <location>
        <begin position="536"/>
        <end position="551"/>
    </location>
</feature>
<dbReference type="Pfam" id="PF12717">
    <property type="entry name" value="Cnd1"/>
    <property type="match status" value="1"/>
</dbReference>
<dbReference type="InterPro" id="IPR011989">
    <property type="entry name" value="ARM-like"/>
</dbReference>
<evidence type="ECO:0000256" key="11">
    <source>
        <dbReference type="SAM" id="MobiDB-lite"/>
    </source>
</evidence>
<feature type="region of interest" description="Disordered" evidence="11">
    <location>
        <begin position="383"/>
        <end position="425"/>
    </location>
</feature>
<evidence type="ECO:0000256" key="9">
    <source>
        <dbReference type="ARBA" id="ARBA00023306"/>
    </source>
</evidence>
<dbReference type="GO" id="GO:0010032">
    <property type="term" value="P:meiotic chromosome condensation"/>
    <property type="evidence" value="ECO:0007669"/>
    <property type="project" value="TreeGrafter"/>
</dbReference>
<dbReference type="PIRSF" id="PIRSF017127">
    <property type="entry name" value="Condensin_D2"/>
    <property type="match status" value="1"/>
</dbReference>
<dbReference type="PANTHER" id="PTHR14222">
    <property type="entry name" value="CONDENSIN"/>
    <property type="match status" value="1"/>
</dbReference>
<keyword evidence="5 10" id="KW-0132">Cell division</keyword>
<keyword evidence="4" id="KW-0158">Chromosome</keyword>
<feature type="region of interest" description="Disordered" evidence="11">
    <location>
        <begin position="536"/>
        <end position="559"/>
    </location>
</feature>
<protein>
    <recommendedName>
        <fullName evidence="16">Condensin complex subunit 1</fullName>
    </recommendedName>
</protein>
<evidence type="ECO:0000256" key="8">
    <source>
        <dbReference type="ARBA" id="ARBA00023242"/>
    </source>
</evidence>
<dbReference type="SUPFAM" id="SSF48371">
    <property type="entry name" value="ARM repeat"/>
    <property type="match status" value="1"/>
</dbReference>
<dbReference type="InterPro" id="IPR007673">
    <property type="entry name" value="Condensin_cplx_su1"/>
</dbReference>
<evidence type="ECO:0000256" key="10">
    <source>
        <dbReference type="PIRNR" id="PIRNR017127"/>
    </source>
</evidence>
<dbReference type="InterPro" id="IPR016024">
    <property type="entry name" value="ARM-type_fold"/>
</dbReference>
<proteinExistence type="inferred from homology"/>
<dbReference type="GO" id="GO:0042393">
    <property type="term" value="F:histone binding"/>
    <property type="evidence" value="ECO:0007669"/>
    <property type="project" value="TreeGrafter"/>
</dbReference>
<feature type="region of interest" description="Disordered" evidence="11">
    <location>
        <begin position="1298"/>
        <end position="1404"/>
    </location>
</feature>
<feature type="compositionally biased region" description="Acidic residues" evidence="11">
    <location>
        <begin position="1347"/>
        <end position="1363"/>
    </location>
</feature>
<dbReference type="GO" id="GO:0051301">
    <property type="term" value="P:cell division"/>
    <property type="evidence" value="ECO:0007669"/>
    <property type="project" value="UniProtKB-KW"/>
</dbReference>